<evidence type="ECO:0000313" key="3">
    <source>
        <dbReference type="Proteomes" id="UP000247233"/>
    </source>
</evidence>
<dbReference type="AlphaFoldDB" id="A0A317VGZ0"/>
<dbReference type="RefSeq" id="XP_025396807.1">
    <property type="nucleotide sequence ID" value="XM_025537864.1"/>
</dbReference>
<accession>A0A317VGZ0</accession>
<dbReference type="Proteomes" id="UP000247233">
    <property type="component" value="Unassembled WGS sequence"/>
</dbReference>
<feature type="transmembrane region" description="Helical" evidence="1">
    <location>
        <begin position="110"/>
        <end position="129"/>
    </location>
</feature>
<dbReference type="GeneID" id="37060101"/>
<protein>
    <submittedName>
        <fullName evidence="2">Uncharacterized protein</fullName>
    </submittedName>
</protein>
<name>A0A317VGZ0_9EURO</name>
<keyword evidence="1" id="KW-1133">Transmembrane helix</keyword>
<keyword evidence="3" id="KW-1185">Reference proteome</keyword>
<evidence type="ECO:0000256" key="1">
    <source>
        <dbReference type="SAM" id="Phobius"/>
    </source>
</evidence>
<evidence type="ECO:0000313" key="2">
    <source>
        <dbReference type="EMBL" id="PWY73636.1"/>
    </source>
</evidence>
<organism evidence="2 3">
    <name type="scientific">Aspergillus heteromorphus CBS 117.55</name>
    <dbReference type="NCBI Taxonomy" id="1448321"/>
    <lineage>
        <taxon>Eukaryota</taxon>
        <taxon>Fungi</taxon>
        <taxon>Dikarya</taxon>
        <taxon>Ascomycota</taxon>
        <taxon>Pezizomycotina</taxon>
        <taxon>Eurotiomycetes</taxon>
        <taxon>Eurotiomycetidae</taxon>
        <taxon>Eurotiales</taxon>
        <taxon>Aspergillaceae</taxon>
        <taxon>Aspergillus</taxon>
        <taxon>Aspergillus subgen. Circumdati</taxon>
    </lineage>
</organism>
<dbReference type="VEuPathDB" id="FungiDB:BO70DRAFT_109493"/>
<keyword evidence="1" id="KW-0812">Transmembrane</keyword>
<reference evidence="2 3" key="1">
    <citation type="submission" date="2016-12" db="EMBL/GenBank/DDBJ databases">
        <title>The genomes of Aspergillus section Nigri reveals drivers in fungal speciation.</title>
        <authorList>
            <consortium name="DOE Joint Genome Institute"/>
            <person name="Vesth T.C."/>
            <person name="Nybo J."/>
            <person name="Theobald S."/>
            <person name="Brandl J."/>
            <person name="Frisvad J.C."/>
            <person name="Nielsen K.F."/>
            <person name="Lyhne E.K."/>
            <person name="Kogle M.E."/>
            <person name="Kuo A."/>
            <person name="Riley R."/>
            <person name="Clum A."/>
            <person name="Nolan M."/>
            <person name="Lipzen A."/>
            <person name="Salamov A."/>
            <person name="Henrissat B."/>
            <person name="Wiebenga A."/>
            <person name="De Vries R.P."/>
            <person name="Grigoriev I.V."/>
            <person name="Mortensen U.H."/>
            <person name="Andersen M.R."/>
            <person name="Baker S.E."/>
        </authorList>
    </citation>
    <scope>NUCLEOTIDE SEQUENCE [LARGE SCALE GENOMIC DNA]</scope>
    <source>
        <strain evidence="2 3">CBS 117.55</strain>
    </source>
</reference>
<feature type="transmembrane region" description="Helical" evidence="1">
    <location>
        <begin position="53"/>
        <end position="78"/>
    </location>
</feature>
<dbReference type="EMBL" id="MSFL01000024">
    <property type="protein sequence ID" value="PWY73636.1"/>
    <property type="molecule type" value="Genomic_DNA"/>
</dbReference>
<gene>
    <name evidence="2" type="ORF">BO70DRAFT_109493</name>
</gene>
<proteinExistence type="predicted"/>
<comment type="caution">
    <text evidence="2">The sequence shown here is derived from an EMBL/GenBank/DDBJ whole genome shotgun (WGS) entry which is preliminary data.</text>
</comment>
<keyword evidence="1" id="KW-0472">Membrane</keyword>
<sequence>MRRLHSRSVCGLAFCIWARGVRLAGVLRCVRCVALRGLGGGLRICRIRIRIRIDLICSLIHITTLFSIFFVYVLLVYVDHIRLGLTLDCCSTCSTCLLIMVCNDLGYGTVYSVQCTLYLHCVTVYYLVYGPRS</sequence>